<evidence type="ECO:0000313" key="1">
    <source>
        <dbReference type="Proteomes" id="UP000694864"/>
    </source>
</evidence>
<gene>
    <name evidence="2" type="primary">LOC104718841</name>
</gene>
<reference evidence="2" key="2">
    <citation type="submission" date="2025-08" db="UniProtKB">
        <authorList>
            <consortium name="RefSeq"/>
        </authorList>
    </citation>
    <scope>IDENTIFICATION</scope>
    <source>
        <tissue evidence="2">Leaf</tissue>
    </source>
</reference>
<sequence length="272" mass="31872">MAILVNLFQFIIKPFGRFCAYKKKKGEVVTFSSIVSSLLKASSQISPVIRMKMIYECAHCRQMIPFGKNDFELELNCRNCKLKTCGKCLRRSHYPASCHEYEKWLLFRSTRPFQGTTILYNLLRDYNTNHWDYHNMLFRLLDEVQTAHEQFSPEFYQRFHKRLILPFDQMREVVDFNRWFLLHAAFNPVVESSLANEHNLLSTRMTAFITSVPPTDLAPDEWTARLQQVDMISIDLGVSVSKLIFGIPKAHNMADVQESRKAVHYWTSKMVS</sequence>
<name>A0ABM0U2Q6_CAMSA</name>
<reference evidence="1" key="1">
    <citation type="journal article" date="2014" name="Nat. Commun.">
        <title>The emerging biofuel crop Camelina sativa retains a highly undifferentiated hexaploid genome structure.</title>
        <authorList>
            <person name="Kagale S."/>
            <person name="Koh C."/>
            <person name="Nixon J."/>
            <person name="Bollina V."/>
            <person name="Clarke W.E."/>
            <person name="Tuteja R."/>
            <person name="Spillane C."/>
            <person name="Robinson S.J."/>
            <person name="Links M.G."/>
            <person name="Clarke C."/>
            <person name="Higgins E.E."/>
            <person name="Huebert T."/>
            <person name="Sharpe A.G."/>
            <person name="Parkin I.A."/>
        </authorList>
    </citation>
    <scope>NUCLEOTIDE SEQUENCE [LARGE SCALE GENOMIC DNA]</scope>
    <source>
        <strain evidence="1">cv. DH55</strain>
    </source>
</reference>
<dbReference type="RefSeq" id="XP_010434944.1">
    <property type="nucleotide sequence ID" value="XM_010436642.2"/>
</dbReference>
<dbReference type="Proteomes" id="UP000694864">
    <property type="component" value="Chromosome 10"/>
</dbReference>
<dbReference type="CDD" id="cd20335">
    <property type="entry name" value="BRcat_RBR"/>
    <property type="match status" value="1"/>
</dbReference>
<dbReference type="GeneID" id="104718841"/>
<keyword evidence="1" id="KW-1185">Reference proteome</keyword>
<protein>
    <submittedName>
        <fullName evidence="2">Uncharacterized protein LOC104718841</fullName>
    </submittedName>
</protein>
<proteinExistence type="predicted"/>
<organism evidence="1 2">
    <name type="scientific">Camelina sativa</name>
    <name type="common">False flax</name>
    <name type="synonym">Myagrum sativum</name>
    <dbReference type="NCBI Taxonomy" id="90675"/>
    <lineage>
        <taxon>Eukaryota</taxon>
        <taxon>Viridiplantae</taxon>
        <taxon>Streptophyta</taxon>
        <taxon>Embryophyta</taxon>
        <taxon>Tracheophyta</taxon>
        <taxon>Spermatophyta</taxon>
        <taxon>Magnoliopsida</taxon>
        <taxon>eudicotyledons</taxon>
        <taxon>Gunneridae</taxon>
        <taxon>Pentapetalae</taxon>
        <taxon>rosids</taxon>
        <taxon>malvids</taxon>
        <taxon>Brassicales</taxon>
        <taxon>Brassicaceae</taxon>
        <taxon>Camelineae</taxon>
        <taxon>Camelina</taxon>
    </lineage>
</organism>
<dbReference type="SUPFAM" id="SSF57850">
    <property type="entry name" value="RING/U-box"/>
    <property type="match status" value="1"/>
</dbReference>
<accession>A0ABM0U2Q6</accession>
<evidence type="ECO:0000313" key="2">
    <source>
        <dbReference type="RefSeq" id="XP_010434944.1"/>
    </source>
</evidence>